<dbReference type="Pfam" id="PF02872">
    <property type="entry name" value="5_nucleotid_C"/>
    <property type="match status" value="1"/>
</dbReference>
<dbReference type="Pfam" id="PF00149">
    <property type="entry name" value="Metallophos"/>
    <property type="match status" value="1"/>
</dbReference>
<accession>A0ABT0YT26</accession>
<dbReference type="PANTHER" id="PTHR11575:SF24">
    <property type="entry name" value="5'-NUCLEOTIDASE"/>
    <property type="match status" value="1"/>
</dbReference>
<sequence>MRCFRFFASAAVLSLLSSLAACGGGDDDDSPSEPLEITILHVNDHHSRLDAETLNLALLNAAGARESVTVDLGGFPRVVAAIEEIAAASTNVIKIHAGDATTGDLYFNLTEGEADAALMNQVCFDSFTVGNHEFDYGDAGLKQFIDHLHAGQCKTPVLSANITFSADSPLHPSRAPDLVRPSIVIERGGQKIGLIGLTIAAKTQNASRPDAGTLLTDELAAAQAEIDRLKAQGVNKIVVQSHVGYSLETALAAQLDGVDVIVGGDSHTLLGPDGMEDYGLNPAGDYPTRVTDKNGKPVCVVQAWQYSYVVGELKVNFDAQGEVTGCTGTPHVLISDAFRRGSTPVNDADKAAMLADVTASQVLRVTTPDASATAVLQPYAAQKTAFGSEVVGQAGTNLCLRRVPGTRLDPTRSSLGAACNQDAGVIAHGGDIQQIVAEAFLQGAREFFDADVSIQNGGGVRADVAAGDVTVQKVYTVLPFKNTLVQLEATGAEIKAALEDAIDGVVANTNTGSYPYTGGLRFDVDLTQPKGSRLSNLQIRNANGSYATFDLAATYSVATTNFLADGQDFYTTLGTITGARRSDVGLDYAEVLLTYLENQPGHTLNKLPVADYSTQGFVDLP</sequence>
<comment type="caution">
    <text evidence="6">The sequence shown here is derived from an EMBL/GenBank/DDBJ whole genome shotgun (WGS) entry which is preliminary data.</text>
</comment>
<protein>
    <submittedName>
        <fullName evidence="6">5'-nucleotidase C-terminal domain-containing protein</fullName>
    </submittedName>
</protein>
<dbReference type="SUPFAM" id="SSF56300">
    <property type="entry name" value="Metallo-dependent phosphatases"/>
    <property type="match status" value="1"/>
</dbReference>
<dbReference type="SUPFAM" id="SSF55816">
    <property type="entry name" value="5'-nucleotidase (syn. UDP-sugar hydrolase), C-terminal domain"/>
    <property type="match status" value="1"/>
</dbReference>
<keyword evidence="3" id="KW-0378">Hydrolase</keyword>
<dbReference type="InterPro" id="IPR004843">
    <property type="entry name" value="Calcineurin-like_PHP"/>
</dbReference>
<evidence type="ECO:0000313" key="7">
    <source>
        <dbReference type="Proteomes" id="UP001165541"/>
    </source>
</evidence>
<dbReference type="PANTHER" id="PTHR11575">
    <property type="entry name" value="5'-NUCLEOTIDASE-RELATED"/>
    <property type="match status" value="1"/>
</dbReference>
<evidence type="ECO:0000256" key="3">
    <source>
        <dbReference type="RuleBase" id="RU362119"/>
    </source>
</evidence>
<dbReference type="InterPro" id="IPR006146">
    <property type="entry name" value="5'-Nucleotdase_CS"/>
</dbReference>
<name>A0ABT0YT26_9BURK</name>
<comment type="similarity">
    <text evidence="1 3">Belongs to the 5'-nucleotidase family.</text>
</comment>
<dbReference type="Proteomes" id="UP001165541">
    <property type="component" value="Unassembled WGS sequence"/>
</dbReference>
<proteinExistence type="inferred from homology"/>
<reference evidence="6" key="1">
    <citation type="submission" date="2022-05" db="EMBL/GenBank/DDBJ databases">
        <title>Schlegelella sp. nov., isolated from mangrove soil.</title>
        <authorList>
            <person name="Liu Y."/>
            <person name="Ge X."/>
            <person name="Liu W."/>
        </authorList>
    </citation>
    <scope>NUCLEOTIDE SEQUENCE</scope>
    <source>
        <strain evidence="6">S2-27</strain>
    </source>
</reference>
<dbReference type="EMBL" id="JAMKFE010000015">
    <property type="protein sequence ID" value="MCM5681906.1"/>
    <property type="molecule type" value="Genomic_DNA"/>
</dbReference>
<evidence type="ECO:0000256" key="2">
    <source>
        <dbReference type="ARBA" id="ARBA00022729"/>
    </source>
</evidence>
<feature type="domain" description="Calcineurin-like phosphoesterase" evidence="4">
    <location>
        <begin position="38"/>
        <end position="268"/>
    </location>
</feature>
<dbReference type="PRINTS" id="PR01607">
    <property type="entry name" value="APYRASEFAMLY"/>
</dbReference>
<dbReference type="PROSITE" id="PS51257">
    <property type="entry name" value="PROKAR_LIPOPROTEIN"/>
    <property type="match status" value="1"/>
</dbReference>
<dbReference type="Gene3D" id="3.60.21.10">
    <property type="match status" value="1"/>
</dbReference>
<keyword evidence="7" id="KW-1185">Reference proteome</keyword>
<dbReference type="InterPro" id="IPR008334">
    <property type="entry name" value="5'-Nucleotdase_C"/>
</dbReference>
<feature type="chain" id="PRO_5044981135" evidence="3">
    <location>
        <begin position="24"/>
        <end position="621"/>
    </location>
</feature>
<dbReference type="InterPro" id="IPR029052">
    <property type="entry name" value="Metallo-depent_PP-like"/>
</dbReference>
<evidence type="ECO:0000259" key="5">
    <source>
        <dbReference type="Pfam" id="PF02872"/>
    </source>
</evidence>
<feature type="domain" description="5'-Nucleotidase C-terminal" evidence="5">
    <location>
        <begin position="431"/>
        <end position="573"/>
    </location>
</feature>
<organism evidence="6 7">
    <name type="scientific">Caldimonas mangrovi</name>
    <dbReference type="NCBI Taxonomy" id="2944811"/>
    <lineage>
        <taxon>Bacteria</taxon>
        <taxon>Pseudomonadati</taxon>
        <taxon>Pseudomonadota</taxon>
        <taxon>Betaproteobacteria</taxon>
        <taxon>Burkholderiales</taxon>
        <taxon>Sphaerotilaceae</taxon>
        <taxon>Caldimonas</taxon>
    </lineage>
</organism>
<dbReference type="Gene3D" id="3.90.780.10">
    <property type="entry name" value="5'-Nucleotidase, C-terminal domain"/>
    <property type="match status" value="1"/>
</dbReference>
<feature type="signal peptide" evidence="3">
    <location>
        <begin position="1"/>
        <end position="23"/>
    </location>
</feature>
<dbReference type="PROSITE" id="PS00786">
    <property type="entry name" value="5_NUCLEOTIDASE_2"/>
    <property type="match status" value="1"/>
</dbReference>
<evidence type="ECO:0000256" key="1">
    <source>
        <dbReference type="ARBA" id="ARBA00006654"/>
    </source>
</evidence>
<gene>
    <name evidence="6" type="ORF">M8A51_20450</name>
</gene>
<evidence type="ECO:0000313" key="6">
    <source>
        <dbReference type="EMBL" id="MCM5681906.1"/>
    </source>
</evidence>
<keyword evidence="2 3" id="KW-0732">Signal</keyword>
<dbReference type="InterPro" id="IPR036907">
    <property type="entry name" value="5'-Nucleotdase_C_sf"/>
</dbReference>
<evidence type="ECO:0000259" key="4">
    <source>
        <dbReference type="Pfam" id="PF00149"/>
    </source>
</evidence>
<keyword evidence="3" id="KW-0547">Nucleotide-binding</keyword>
<dbReference type="InterPro" id="IPR006179">
    <property type="entry name" value="5_nucleotidase/apyrase"/>
</dbReference>
<dbReference type="RefSeq" id="WP_251780387.1">
    <property type="nucleotide sequence ID" value="NZ_JAMKFE010000015.1"/>
</dbReference>